<reference evidence="10 11" key="1">
    <citation type="submission" date="2019-09" db="EMBL/GenBank/DDBJ databases">
        <title>Prevotella A2879 sp. nov., isolated from an abscess of a patient.</title>
        <authorList>
            <person name="Buhl M."/>
            <person name="Oberhettinger P."/>
        </authorList>
    </citation>
    <scope>NUCLEOTIDE SEQUENCE [LARGE SCALE GENOMIC DNA]</scope>
    <source>
        <strain evidence="10 11">A2879</strain>
    </source>
</reference>
<dbReference type="Pfam" id="PF02776">
    <property type="entry name" value="TPP_enzyme_N"/>
    <property type="match status" value="1"/>
</dbReference>
<comment type="function">
    <text evidence="7">Catalyzes the thiamine diphosphate-dependent decarboxylation of 2-oxoglutarate and the subsequent addition of the resulting succinic semialdehyde-thiamine pyrophosphate anion to isochorismate to yield 2-succinyl-5-enolpyruvyl-6-hydroxy-3-cyclohexene-1-carboxylate (SEPHCHC).</text>
</comment>
<feature type="domain" description="Thiamine pyrophosphate enzyme N-terminal TPP-binding" evidence="9">
    <location>
        <begin position="10"/>
        <end position="117"/>
    </location>
</feature>
<dbReference type="UniPathway" id="UPA01057">
    <property type="reaction ID" value="UER00164"/>
</dbReference>
<dbReference type="Gene3D" id="3.40.50.970">
    <property type="match status" value="2"/>
</dbReference>
<comment type="catalytic activity">
    <reaction evidence="7">
        <text>isochorismate + 2-oxoglutarate + H(+) = 5-enolpyruvoyl-6-hydroxy-2-succinyl-cyclohex-3-ene-1-carboxylate + CO2</text>
        <dbReference type="Rhea" id="RHEA:25593"/>
        <dbReference type="ChEBI" id="CHEBI:15378"/>
        <dbReference type="ChEBI" id="CHEBI:16526"/>
        <dbReference type="ChEBI" id="CHEBI:16810"/>
        <dbReference type="ChEBI" id="CHEBI:29780"/>
        <dbReference type="ChEBI" id="CHEBI:58818"/>
        <dbReference type="EC" id="2.2.1.9"/>
    </reaction>
</comment>
<dbReference type="PANTHER" id="PTHR42916:SF1">
    <property type="entry name" value="PROTEIN PHYLLO, CHLOROPLASTIC"/>
    <property type="match status" value="1"/>
</dbReference>
<keyword evidence="2 7" id="KW-0808">Transferase</keyword>
<dbReference type="NCBIfam" id="TIGR00173">
    <property type="entry name" value="menD"/>
    <property type="match status" value="1"/>
</dbReference>
<dbReference type="EC" id="2.2.1.9" evidence="7"/>
<keyword evidence="4 7" id="KW-0460">Magnesium</keyword>
<evidence type="ECO:0000313" key="10">
    <source>
        <dbReference type="EMBL" id="MUL27614.1"/>
    </source>
</evidence>
<dbReference type="InterPro" id="IPR012001">
    <property type="entry name" value="Thiamin_PyroP_enz_TPP-bd_dom"/>
</dbReference>
<proteinExistence type="inferred from homology"/>
<keyword evidence="5 7" id="KW-0786">Thiamine pyrophosphate</keyword>
<evidence type="ECO:0000259" key="8">
    <source>
        <dbReference type="Pfam" id="PF02775"/>
    </source>
</evidence>
<evidence type="ECO:0000256" key="3">
    <source>
        <dbReference type="ARBA" id="ARBA00022723"/>
    </source>
</evidence>
<evidence type="ECO:0000256" key="7">
    <source>
        <dbReference type="HAMAP-Rule" id="MF_01659"/>
    </source>
</evidence>
<evidence type="ECO:0000256" key="1">
    <source>
        <dbReference type="ARBA" id="ARBA00022428"/>
    </source>
</evidence>
<dbReference type="GO" id="GO:0030976">
    <property type="term" value="F:thiamine pyrophosphate binding"/>
    <property type="evidence" value="ECO:0007669"/>
    <property type="project" value="UniProtKB-UniRule"/>
</dbReference>
<evidence type="ECO:0000256" key="4">
    <source>
        <dbReference type="ARBA" id="ARBA00022842"/>
    </source>
</evidence>
<dbReference type="GO" id="GO:0000287">
    <property type="term" value="F:magnesium ion binding"/>
    <property type="evidence" value="ECO:0007669"/>
    <property type="project" value="UniProtKB-UniRule"/>
</dbReference>
<evidence type="ECO:0000259" key="9">
    <source>
        <dbReference type="Pfam" id="PF02776"/>
    </source>
</evidence>
<comment type="pathway">
    <text evidence="7">Quinol/quinone metabolism; 1,4-dihydroxy-2-naphthoate biosynthesis; 1,4-dihydroxy-2-naphthoate from chorismate: step 2/7.</text>
</comment>
<evidence type="ECO:0000256" key="5">
    <source>
        <dbReference type="ARBA" id="ARBA00023052"/>
    </source>
</evidence>
<dbReference type="PANTHER" id="PTHR42916">
    <property type="entry name" value="2-SUCCINYL-5-ENOLPYRUVYL-6-HYDROXY-3-CYCLOHEXENE-1-CARBOXYLATE SYNTHASE"/>
    <property type="match status" value="1"/>
</dbReference>
<dbReference type="InterPro" id="IPR029061">
    <property type="entry name" value="THDP-binding"/>
</dbReference>
<comment type="pathway">
    <text evidence="7">Quinol/quinone metabolism; menaquinone biosynthesis.</text>
</comment>
<dbReference type="InterPro" id="IPR011766">
    <property type="entry name" value="TPP_enzyme_TPP-bd"/>
</dbReference>
<dbReference type="CDD" id="cd07037">
    <property type="entry name" value="TPP_PYR_MenD"/>
    <property type="match status" value="1"/>
</dbReference>
<evidence type="ECO:0000256" key="6">
    <source>
        <dbReference type="ARBA" id="ARBA00023211"/>
    </source>
</evidence>
<comment type="similarity">
    <text evidence="7">Belongs to the TPP enzyme family. MenD subfamily.</text>
</comment>
<dbReference type="Pfam" id="PF02775">
    <property type="entry name" value="TPP_enzyme_C"/>
    <property type="match status" value="1"/>
</dbReference>
<comment type="cofactor">
    <cofactor evidence="7">
        <name>thiamine diphosphate</name>
        <dbReference type="ChEBI" id="CHEBI:58937"/>
    </cofactor>
    <text evidence="7">Binds 1 thiamine pyrophosphate per subunit.</text>
</comment>
<organism evidence="10 11">
    <name type="scientific">Prevotella vespertina</name>
    <dbReference type="NCBI Taxonomy" id="2608404"/>
    <lineage>
        <taxon>Bacteria</taxon>
        <taxon>Pseudomonadati</taxon>
        <taxon>Bacteroidota</taxon>
        <taxon>Bacteroidia</taxon>
        <taxon>Bacteroidales</taxon>
        <taxon>Prevotellaceae</taxon>
        <taxon>Prevotella</taxon>
    </lineage>
</organism>
<accession>A0A7C9LA58</accession>
<keyword evidence="3 7" id="KW-0479">Metal-binding</keyword>
<comment type="cofactor">
    <cofactor evidence="7">
        <name>Mg(2+)</name>
        <dbReference type="ChEBI" id="CHEBI:18420"/>
    </cofactor>
    <cofactor evidence="7">
        <name>Mn(2+)</name>
        <dbReference type="ChEBI" id="CHEBI:29035"/>
    </cofactor>
</comment>
<dbReference type="PIRSF" id="PIRSF004983">
    <property type="entry name" value="MenD"/>
    <property type="match status" value="1"/>
</dbReference>
<dbReference type="UniPathway" id="UPA00079"/>
<keyword evidence="6 7" id="KW-0464">Manganese</keyword>
<sequence>MYSNKENVNILTALLVKFGISKAVVCPGSRNSPIVHNLCTCPDIECFPVTDERSAGFVALGMSLADNEPIALCVTSGSALLNVAPAVAEAFYQKRPLVIISGDRPAQWINQQDGQTLQQHGALEPNVRKSVTLPEPHNEEERWYCNRLVNEALNAALSQGFGPVHINVPISEPLFKYDVPNLPNERKITLHEPVANNAISYELAAELLQSERPMIVLGQMTPEVVGETMEALEVLKSTAVVIQEKLADDSISPALPIDEALIRIGNDESYRPDHLIYIGGTLVSKRLKQFLRKCQPQVSIVVNENGTCCDTFMHLTDIIQCSQEEMIGILANEVDDMKEKPFVTQWNNVFNEAYAIREKIQPRFSQLLAVKTFHETIRKEGIDGEFFYGNSSAIRLGNIFSDQYIYVNRGVNGIEGSLSTAVGYAIAHQEEEDVYCVIGDLSFFYDQNALWNHCLSPNLGILLLNNGSGGIFHQLHGLGSSPFRDDIIAAHHNTSAEAICQAHDIEYMAAHNAEELSERLKDFFNAEEGPVLLEVFTNPEEDAQAMEDYYKAFSYTRENN</sequence>
<keyword evidence="11" id="KW-1185">Reference proteome</keyword>
<dbReference type="GO" id="GO:0030145">
    <property type="term" value="F:manganese ion binding"/>
    <property type="evidence" value="ECO:0007669"/>
    <property type="project" value="UniProtKB-UniRule"/>
</dbReference>
<dbReference type="Proteomes" id="UP000482295">
    <property type="component" value="Unassembled WGS sequence"/>
</dbReference>
<dbReference type="EMBL" id="VVIQ01000003">
    <property type="protein sequence ID" value="MUL27614.1"/>
    <property type="molecule type" value="Genomic_DNA"/>
</dbReference>
<dbReference type="RefSeq" id="WP_155715680.1">
    <property type="nucleotide sequence ID" value="NZ_VVIQ01000003.1"/>
</dbReference>
<name>A0A7C9LA58_9BACT</name>
<dbReference type="SUPFAM" id="SSF52467">
    <property type="entry name" value="DHS-like NAD/FAD-binding domain"/>
    <property type="match status" value="1"/>
</dbReference>
<dbReference type="HAMAP" id="MF_01659">
    <property type="entry name" value="MenD"/>
    <property type="match status" value="1"/>
</dbReference>
<evidence type="ECO:0000256" key="2">
    <source>
        <dbReference type="ARBA" id="ARBA00022679"/>
    </source>
</evidence>
<dbReference type="GO" id="GO:0070204">
    <property type="term" value="F:2-succinyl-5-enolpyruvyl-6-hydroxy-3-cyclohexene-1-carboxylic-acid synthase activity"/>
    <property type="evidence" value="ECO:0007669"/>
    <property type="project" value="UniProtKB-UniRule"/>
</dbReference>
<comment type="subunit">
    <text evidence="7">Homodimer.</text>
</comment>
<dbReference type="CDD" id="cd02009">
    <property type="entry name" value="TPP_SHCHC_synthase"/>
    <property type="match status" value="1"/>
</dbReference>
<evidence type="ECO:0000313" key="11">
    <source>
        <dbReference type="Proteomes" id="UP000482295"/>
    </source>
</evidence>
<dbReference type="InterPro" id="IPR029035">
    <property type="entry name" value="DHS-like_NAD/FAD-binding_dom"/>
</dbReference>
<dbReference type="SUPFAM" id="SSF52518">
    <property type="entry name" value="Thiamin diphosphate-binding fold (THDP-binding)"/>
    <property type="match status" value="2"/>
</dbReference>
<comment type="caution">
    <text evidence="10">The sequence shown here is derived from an EMBL/GenBank/DDBJ whole genome shotgun (WGS) entry which is preliminary data.</text>
</comment>
<dbReference type="Gene3D" id="3.40.50.1220">
    <property type="entry name" value="TPP-binding domain"/>
    <property type="match status" value="1"/>
</dbReference>
<dbReference type="GO" id="GO:0009234">
    <property type="term" value="P:menaquinone biosynthetic process"/>
    <property type="evidence" value="ECO:0007669"/>
    <property type="project" value="UniProtKB-UniRule"/>
</dbReference>
<gene>
    <name evidence="7 10" type="primary">menD</name>
    <name evidence="10" type="ORF">F0475_04695</name>
</gene>
<dbReference type="AlphaFoldDB" id="A0A7C9LA58"/>
<keyword evidence="1 7" id="KW-0474">Menaquinone biosynthesis</keyword>
<dbReference type="InterPro" id="IPR004433">
    <property type="entry name" value="MenaQ_synth_MenD"/>
</dbReference>
<protein>
    <recommendedName>
        <fullName evidence="7">2-succinyl-5-enolpyruvyl-6-hydroxy-3-cyclohexene-1-carboxylate synthase</fullName>
        <shortName evidence="7">SEPHCHC synthase</shortName>
        <ecNumber evidence="7">2.2.1.9</ecNumber>
    </recommendedName>
    <alternativeName>
        <fullName evidence="7">Menaquinone biosynthesis protein MenD</fullName>
    </alternativeName>
</protein>
<feature type="domain" description="Thiamine pyrophosphate enzyme TPP-binding" evidence="8">
    <location>
        <begin position="406"/>
        <end position="535"/>
    </location>
</feature>